<feature type="compositionally biased region" description="Basic and acidic residues" evidence="1">
    <location>
        <begin position="225"/>
        <end position="261"/>
    </location>
</feature>
<feature type="compositionally biased region" description="Polar residues" evidence="1">
    <location>
        <begin position="795"/>
        <end position="805"/>
    </location>
</feature>
<dbReference type="OrthoDB" id="3946750at2759"/>
<evidence type="ECO:0000313" key="4">
    <source>
        <dbReference type="Proteomes" id="UP001152049"/>
    </source>
</evidence>
<feature type="region of interest" description="Disordered" evidence="1">
    <location>
        <begin position="694"/>
        <end position="781"/>
    </location>
</feature>
<feature type="region of interest" description="Disordered" evidence="1">
    <location>
        <begin position="354"/>
        <end position="402"/>
    </location>
</feature>
<keyword evidence="2" id="KW-1133">Transmembrane helix</keyword>
<feature type="compositionally biased region" description="Basic and acidic residues" evidence="1">
    <location>
        <begin position="367"/>
        <end position="386"/>
    </location>
</feature>
<feature type="compositionally biased region" description="Polar residues" evidence="1">
    <location>
        <begin position="718"/>
        <end position="731"/>
    </location>
</feature>
<keyword evidence="2" id="KW-0812">Transmembrane</keyword>
<dbReference type="Proteomes" id="UP001152049">
    <property type="component" value="Unassembled WGS sequence"/>
</dbReference>
<feature type="transmembrane region" description="Helical" evidence="2">
    <location>
        <begin position="1039"/>
        <end position="1060"/>
    </location>
</feature>
<proteinExistence type="predicted"/>
<feature type="compositionally biased region" description="Basic and acidic residues" evidence="1">
    <location>
        <begin position="317"/>
        <end position="328"/>
    </location>
</feature>
<evidence type="ECO:0000256" key="2">
    <source>
        <dbReference type="SAM" id="Phobius"/>
    </source>
</evidence>
<gene>
    <name evidence="3" type="ORF">NW762_011300</name>
</gene>
<dbReference type="AlphaFoldDB" id="A0A9W8VCS9"/>
<accession>A0A9W8VCS9</accession>
<name>A0A9W8VCS9_9HYPO</name>
<comment type="caution">
    <text evidence="3">The sequence shown here is derived from an EMBL/GenBank/DDBJ whole genome shotgun (WGS) entry which is preliminary data.</text>
</comment>
<dbReference type="EMBL" id="JAOQAZ010000027">
    <property type="protein sequence ID" value="KAJ4251999.1"/>
    <property type="molecule type" value="Genomic_DNA"/>
</dbReference>
<feature type="region of interest" description="Disordered" evidence="1">
    <location>
        <begin position="225"/>
        <end position="328"/>
    </location>
</feature>
<reference evidence="3" key="1">
    <citation type="submission" date="2022-09" db="EMBL/GenBank/DDBJ databases">
        <title>Fusarium specimens isolated from Avocado Roots.</title>
        <authorList>
            <person name="Stajich J."/>
            <person name="Roper C."/>
            <person name="Heimlech-Rivalta G."/>
        </authorList>
    </citation>
    <scope>NUCLEOTIDE SEQUENCE</scope>
    <source>
        <strain evidence="3">CF00136</strain>
    </source>
</reference>
<sequence length="1075" mass="121031">MLLNASRTTPRARLLQTCGSSSSILRSTVLQSRCGQSRDFTFGPWSAPSSEARNERRQRRMIRFRYLESMNRNISWENKSKAALKRAVKGFSRPSDPSKFASMDRIKTWAGDLSGNRPGANIEDVERSAIDHLFRGDHKANIQKATLTGVHHFNGPRANVTTPKDVLHATTQGEDATFIDPITNRRVSKSSMTGPAARYEDLEGYKPTDFVDVTAEADSTSKYDDLDKYKPIKDDKHTEQPAPLKYDDLDKYEPEIDERPVQEQSVEYEDLDKYGPVTYNEPDGKRTTTPEEDSKEYKDLHKYSTTRFDSPLTQRKLTPEEKSKLYNDLDQYKPVHWNEPDGLRVQTSEELSKNYDDLHKYGPVRWNEPDGLREPTPEELSKDYRDLSSYGPVAWNEPDGLRRLTPEEESKKYDDLAAYENPFEASRSVLKAYEKSQMDTTMRGKPLAPKVDAPVEDFASKYDDLHKYGPVRWNEPDGLRKLTPEELSKNYEDLHLYDAVRWNEPDGLRPLTAEEKSKNYNDTHLYAARDLSPRTSRVHPEEASKAYKDLPAYRHYDNADAATPRVHPEEASKQYADLDAYAAFENDGPKTERIHPELASKKYKDLNKYPSAGFEETIRVHHVHPEELTKNYTDLGSYRPSGFVSQAQAYPVNPEEASKVYQDLHKYNAVHHNEPNSKISVPLDEVARGLREFDSKAGYHNSPDGPSSTYDRKRNRSSPDSTETSVDTADSGSAEEIRAAVLRRAHERSQQAKNNDLPGKRDHTSESHQTATKPKLTGNYARDFPEEFVASWSKENSSTKSTLLPNNHAEESASTKEVSSIGGDDVEPGSMDESFPTENTKLQPALDRYAGRASKDSYSPKPQGLQTSFSEECGRSTMPVLEKHYASKEPRAKEPEANEPEMTKEPKTASYKILALDPASKMMSVAGATSTTSNNESSMSLPDALVQLEEPAKFLPYLQSLQHQGYEVVSGSRHALVFRQTRPVKEGESFDADFNSFDAMVSRGGIFATSDASTDSIEQRPELSASTKTTKKRGLGRKFLMGTVGIAGSAYAAAVLAQYFSTKGKGPKSRQTRRP</sequence>
<keyword evidence="4" id="KW-1185">Reference proteome</keyword>
<feature type="region of interest" description="Disordered" evidence="1">
    <location>
        <begin position="795"/>
        <end position="909"/>
    </location>
</feature>
<evidence type="ECO:0000313" key="3">
    <source>
        <dbReference type="EMBL" id="KAJ4251999.1"/>
    </source>
</evidence>
<organism evidence="3 4">
    <name type="scientific">Fusarium torreyae</name>
    <dbReference type="NCBI Taxonomy" id="1237075"/>
    <lineage>
        <taxon>Eukaryota</taxon>
        <taxon>Fungi</taxon>
        <taxon>Dikarya</taxon>
        <taxon>Ascomycota</taxon>
        <taxon>Pezizomycotina</taxon>
        <taxon>Sordariomycetes</taxon>
        <taxon>Hypocreomycetidae</taxon>
        <taxon>Hypocreales</taxon>
        <taxon>Nectriaceae</taxon>
        <taxon>Fusarium</taxon>
    </lineage>
</organism>
<keyword evidence="2" id="KW-0472">Membrane</keyword>
<protein>
    <submittedName>
        <fullName evidence="3">Uncharacterized protein</fullName>
    </submittedName>
</protein>
<feature type="compositionally biased region" description="Polar residues" evidence="1">
    <location>
        <begin position="303"/>
        <end position="316"/>
    </location>
</feature>
<feature type="compositionally biased region" description="Basic and acidic residues" evidence="1">
    <location>
        <begin position="881"/>
        <end position="907"/>
    </location>
</feature>
<evidence type="ECO:0000256" key="1">
    <source>
        <dbReference type="SAM" id="MobiDB-lite"/>
    </source>
</evidence>